<reference evidence="2 3" key="1">
    <citation type="submission" date="2018-04" db="EMBL/GenBank/DDBJ databases">
        <title>Genomic Encyclopedia of Archaeal and Bacterial Type Strains, Phase II (KMG-II): from individual species to whole genera.</title>
        <authorList>
            <person name="Goeker M."/>
        </authorList>
    </citation>
    <scope>NUCLEOTIDE SEQUENCE [LARGE SCALE GENOMIC DNA]</scope>
    <source>
        <strain evidence="2 3">DSM 26809</strain>
    </source>
</reference>
<dbReference type="OrthoDB" id="660361at2"/>
<accession>A0A2T5J5T1</accession>
<keyword evidence="1" id="KW-0812">Transmembrane</keyword>
<evidence type="ECO:0000313" key="3">
    <source>
        <dbReference type="Proteomes" id="UP000244168"/>
    </source>
</evidence>
<dbReference type="Proteomes" id="UP000244168">
    <property type="component" value="Unassembled WGS sequence"/>
</dbReference>
<organism evidence="2 3">
    <name type="scientific">Mucilaginibacter yixingensis</name>
    <dbReference type="NCBI Taxonomy" id="1295612"/>
    <lineage>
        <taxon>Bacteria</taxon>
        <taxon>Pseudomonadati</taxon>
        <taxon>Bacteroidota</taxon>
        <taxon>Sphingobacteriia</taxon>
        <taxon>Sphingobacteriales</taxon>
        <taxon>Sphingobacteriaceae</taxon>
        <taxon>Mucilaginibacter</taxon>
    </lineage>
</organism>
<feature type="transmembrane region" description="Helical" evidence="1">
    <location>
        <begin position="165"/>
        <end position="183"/>
    </location>
</feature>
<dbReference type="InterPro" id="IPR025250">
    <property type="entry name" value="DUF4199"/>
</dbReference>
<proteinExistence type="predicted"/>
<keyword evidence="1" id="KW-1133">Transmembrane helix</keyword>
<protein>
    <submittedName>
        <fullName evidence="2">Uncharacterized protein DUF4199</fullName>
    </submittedName>
</protein>
<dbReference type="AlphaFoldDB" id="A0A2T5J5T1"/>
<dbReference type="RefSeq" id="WP_107830830.1">
    <property type="nucleotide sequence ID" value="NZ_CP160205.1"/>
</dbReference>
<feature type="transmembrane region" description="Helical" evidence="1">
    <location>
        <begin position="79"/>
        <end position="98"/>
    </location>
</feature>
<comment type="caution">
    <text evidence="2">The sequence shown here is derived from an EMBL/GenBank/DDBJ whole genome shotgun (WGS) entry which is preliminary data.</text>
</comment>
<keyword evidence="3" id="KW-1185">Reference proteome</keyword>
<keyword evidence="1" id="KW-0472">Membrane</keyword>
<sequence>MEDQTLEQKIKKAAVPSGLIYGIVSLVMAIAAFYYIVGVANSLVGLTVVPFILSVIVPIAAAVFLTLDLRKRIGGFWNFRQAVTGIFIVFFIGFWVSYLGRDFLFAKLIEPDMVTKTENAFVAPMTKMLEKSGADQDKIDQQLDKFKQNFETQKVMTVGSVVKNVTIAIILTFVFSLIFAAIFKREPPLFDTPVEEATT</sequence>
<name>A0A2T5J5T1_9SPHI</name>
<dbReference type="Pfam" id="PF13858">
    <property type="entry name" value="DUF4199"/>
    <property type="match status" value="1"/>
</dbReference>
<evidence type="ECO:0000313" key="2">
    <source>
        <dbReference type="EMBL" id="PTQ93631.1"/>
    </source>
</evidence>
<gene>
    <name evidence="2" type="ORF">C8P68_10893</name>
</gene>
<evidence type="ECO:0000256" key="1">
    <source>
        <dbReference type="SAM" id="Phobius"/>
    </source>
</evidence>
<feature type="transmembrane region" description="Helical" evidence="1">
    <location>
        <begin position="43"/>
        <end position="67"/>
    </location>
</feature>
<feature type="transmembrane region" description="Helical" evidence="1">
    <location>
        <begin position="18"/>
        <end position="37"/>
    </location>
</feature>
<dbReference type="EMBL" id="QAOQ01000008">
    <property type="protein sequence ID" value="PTQ93631.1"/>
    <property type="molecule type" value="Genomic_DNA"/>
</dbReference>